<protein>
    <submittedName>
        <fullName evidence="1">Uncharacterized protein</fullName>
    </submittedName>
</protein>
<organism evidence="1">
    <name type="scientific">marine sediment metagenome</name>
    <dbReference type="NCBI Taxonomy" id="412755"/>
    <lineage>
        <taxon>unclassified sequences</taxon>
        <taxon>metagenomes</taxon>
        <taxon>ecological metagenomes</taxon>
    </lineage>
</organism>
<gene>
    <name evidence="1" type="ORF">S01H1_12489</name>
</gene>
<dbReference type="EMBL" id="BARS01006416">
    <property type="protein sequence ID" value="GAF68533.1"/>
    <property type="molecule type" value="Genomic_DNA"/>
</dbReference>
<accession>X0RIE9</accession>
<reference evidence="1" key="1">
    <citation type="journal article" date="2014" name="Front. Microbiol.">
        <title>High frequency of phylogenetically diverse reductive dehalogenase-homologous genes in deep subseafloor sedimentary metagenomes.</title>
        <authorList>
            <person name="Kawai M."/>
            <person name="Futagami T."/>
            <person name="Toyoda A."/>
            <person name="Takaki Y."/>
            <person name="Nishi S."/>
            <person name="Hori S."/>
            <person name="Arai W."/>
            <person name="Tsubouchi T."/>
            <person name="Morono Y."/>
            <person name="Uchiyama I."/>
            <person name="Ito T."/>
            <person name="Fujiyama A."/>
            <person name="Inagaki F."/>
            <person name="Takami H."/>
        </authorList>
    </citation>
    <scope>NUCLEOTIDE SEQUENCE</scope>
    <source>
        <strain evidence="1">Expedition CK06-06</strain>
    </source>
</reference>
<comment type="caution">
    <text evidence="1">The sequence shown here is derived from an EMBL/GenBank/DDBJ whole genome shotgun (WGS) entry which is preliminary data.</text>
</comment>
<name>X0RIE9_9ZZZZ</name>
<dbReference type="AlphaFoldDB" id="X0RIE9"/>
<proteinExistence type="predicted"/>
<evidence type="ECO:0000313" key="1">
    <source>
        <dbReference type="EMBL" id="GAF68533.1"/>
    </source>
</evidence>
<sequence length="166" mass="17739">VGNPQVNDAPVSGISFLRSGTQYPLRFKIDSRLLTNFVAGAAGGDVYGASGFDAQRQLYYQSSLRPLRRTTMCLAGANSEGLGIANGDVNHNSVTDLGTNGKQQCYGIGCRYDAMGNGSTANFKAQSFSLRIQSKLDGVSPMSMYTYFLHRGVINYDGNGIVSIST</sequence>
<feature type="non-terminal residue" evidence="1">
    <location>
        <position position="1"/>
    </location>
</feature>